<dbReference type="InterPro" id="IPR049053">
    <property type="entry name" value="AFCA-like_C"/>
</dbReference>
<evidence type="ECO:0000259" key="2">
    <source>
        <dbReference type="Pfam" id="PF21307"/>
    </source>
</evidence>
<dbReference type="FunFam" id="1.50.10.10:FF:000028">
    <property type="entry name" value="Alpha-L-fucosidase 2"/>
    <property type="match status" value="1"/>
</dbReference>
<dbReference type="Pfam" id="PF14498">
    <property type="entry name" value="Glyco_hyd_65N_2"/>
    <property type="match status" value="1"/>
</dbReference>
<dbReference type="InterPro" id="IPR013780">
    <property type="entry name" value="Glyco_hydro_b"/>
</dbReference>
<gene>
    <name evidence="4" type="ORF">GCM10010911_42300</name>
</gene>
<proteinExistence type="predicted"/>
<name>A0A917DYT7_9BACL</name>
<dbReference type="Pfam" id="PF21307">
    <property type="entry name" value="Glyco_hydro_95_C"/>
    <property type="match status" value="1"/>
</dbReference>
<dbReference type="Gene3D" id="2.70.98.50">
    <property type="entry name" value="putative glycoside hydrolase family protein from bacillus halodurans"/>
    <property type="match status" value="1"/>
</dbReference>
<dbReference type="PIRSF" id="PIRSF007663">
    <property type="entry name" value="UCP007663"/>
    <property type="match status" value="1"/>
</dbReference>
<dbReference type="InterPro" id="IPR054363">
    <property type="entry name" value="GH95_cat"/>
</dbReference>
<evidence type="ECO:0000259" key="3">
    <source>
        <dbReference type="Pfam" id="PF22124"/>
    </source>
</evidence>
<dbReference type="Pfam" id="PF22124">
    <property type="entry name" value="Glyco_hydro_95_cat"/>
    <property type="match status" value="1"/>
</dbReference>
<feature type="domain" description="Glycosyl hydrolase family 95 N-terminal" evidence="1">
    <location>
        <begin position="3"/>
        <end position="251"/>
    </location>
</feature>
<sequence length="793" mass="89583">MKLHYNHPANVWTEALPVGNGRLGAMIFGSVEKERIQLNEDTLWSGFPRDWNNPKAKELLPEIRKHIQEGRYQEAERVSKEMMGTYTQSYMPLGDLLLHFEHGGHFNEYRRELDLEQGLSTVSYRVGDVDYRREIFASHPHQVIVVRITASVPGRLSFHARLDSPLRYRTSTEGNQFVLQGTAPEQVWPNYYLSGHPIEYGDPQSTKAMSFQARLFARNEEGTLQVDHDGIHVTDATSVTLYFSAATSFNGYDRIPGREGREPGPIVRGILEQAVQISYDEQRKAHITDYQALFNRVQLSLGQSLAPEELPTDRRIAEFGGKDPGLVELLFQYGRYLMIASSRPGTQPANLQGIWNKETRPPWSSNWTLNINAEMNYWPAETCNMAELHEPLLDFIGNLAKNGSRTAEVNYGTRGWTAHHNSDIWAQSAPVGDFGHGDPVWASWPMGGVWLCQHLWEHYAFGRNEVYLRDKAYPVMKEAALFCLDWLVDNGAGKLITSPSTSPEHKFQTPNGLAGVSAATTMDLSLIWDLFTNCMEASEILQADETFRQELADARERLLPLQIGRYGQLQEWSEDFEDEDVHHRHVSHLFGVYPGRQLTEKSVPELFAAARTSLERRGDEGTGWSLGWKVGLWARFGDGNRALGLISNLLKLVRENEPDNYQRGGVYPNLFDAHPPFQIDGNFAATSGIAEMLIQSHQGYLQLLPALPDSWPKGYVKGLRARGGFEVSLAWEGGKLTEAEIISQHGGRCAIVTQEAFRIADGEDAVVQQDGVYVFQTAQGRHYRLLFRERNLP</sequence>
<dbReference type="AlphaFoldDB" id="A0A917DYT7"/>
<dbReference type="GO" id="GO:0004560">
    <property type="term" value="F:alpha-L-fucosidase activity"/>
    <property type="evidence" value="ECO:0007669"/>
    <property type="project" value="InterPro"/>
</dbReference>
<reference evidence="4" key="1">
    <citation type="journal article" date="2014" name="Int. J. Syst. Evol. Microbiol.">
        <title>Complete genome sequence of Corynebacterium casei LMG S-19264T (=DSM 44701T), isolated from a smear-ripened cheese.</title>
        <authorList>
            <consortium name="US DOE Joint Genome Institute (JGI-PGF)"/>
            <person name="Walter F."/>
            <person name="Albersmeier A."/>
            <person name="Kalinowski J."/>
            <person name="Ruckert C."/>
        </authorList>
    </citation>
    <scope>NUCLEOTIDE SEQUENCE</scope>
    <source>
        <strain evidence="4">CGMCC 1.15178</strain>
    </source>
</reference>
<dbReference type="InterPro" id="IPR008928">
    <property type="entry name" value="6-hairpin_glycosidase_sf"/>
</dbReference>
<protein>
    <submittedName>
        <fullName evidence="4">Alpha/beta hydrolase</fullName>
    </submittedName>
</protein>
<keyword evidence="5" id="KW-1185">Reference proteome</keyword>
<dbReference type="PANTHER" id="PTHR31084">
    <property type="entry name" value="ALPHA-L-FUCOSIDASE 2"/>
    <property type="match status" value="1"/>
</dbReference>
<dbReference type="Proteomes" id="UP000612456">
    <property type="component" value="Unassembled WGS sequence"/>
</dbReference>
<comment type="caution">
    <text evidence="4">The sequence shown here is derived from an EMBL/GenBank/DDBJ whole genome shotgun (WGS) entry which is preliminary data.</text>
</comment>
<keyword evidence="4" id="KW-0378">Hydrolase</keyword>
<evidence type="ECO:0000259" key="1">
    <source>
        <dbReference type="Pfam" id="PF14498"/>
    </source>
</evidence>
<feature type="domain" description="Alpha fucosidase A-like C-terminal" evidence="2">
    <location>
        <begin position="695"/>
        <end position="785"/>
    </location>
</feature>
<dbReference type="InterPro" id="IPR016518">
    <property type="entry name" value="Alpha-L-fucosidase"/>
</dbReference>
<feature type="domain" description="Glycosyl hydrolase family 95 catalytic" evidence="3">
    <location>
        <begin position="278"/>
        <end position="693"/>
    </location>
</feature>
<dbReference type="RefSeq" id="WP_188994637.1">
    <property type="nucleotide sequence ID" value="NZ_BMHP01000003.1"/>
</dbReference>
<dbReference type="EMBL" id="BMHP01000003">
    <property type="protein sequence ID" value="GGD79758.1"/>
    <property type="molecule type" value="Genomic_DNA"/>
</dbReference>
<dbReference type="InterPro" id="IPR027414">
    <property type="entry name" value="GH95_N_dom"/>
</dbReference>
<dbReference type="PANTHER" id="PTHR31084:SF0">
    <property type="entry name" value="ALPHA-L-FUCOSIDASE 2"/>
    <property type="match status" value="1"/>
</dbReference>
<reference evidence="4" key="2">
    <citation type="submission" date="2020-09" db="EMBL/GenBank/DDBJ databases">
        <authorList>
            <person name="Sun Q."/>
            <person name="Zhou Y."/>
        </authorList>
    </citation>
    <scope>NUCLEOTIDE SEQUENCE</scope>
    <source>
        <strain evidence="4">CGMCC 1.15178</strain>
    </source>
</reference>
<accession>A0A917DYT7</accession>
<evidence type="ECO:0000313" key="4">
    <source>
        <dbReference type="EMBL" id="GGD79758.1"/>
    </source>
</evidence>
<dbReference type="SUPFAM" id="SSF48208">
    <property type="entry name" value="Six-hairpin glycosidases"/>
    <property type="match status" value="1"/>
</dbReference>
<dbReference type="Gene3D" id="2.60.40.1180">
    <property type="entry name" value="Golgi alpha-mannosidase II"/>
    <property type="match status" value="1"/>
</dbReference>
<organism evidence="4 5">
    <name type="scientific">Paenibacillus nasutitermitis</name>
    <dbReference type="NCBI Taxonomy" id="1652958"/>
    <lineage>
        <taxon>Bacteria</taxon>
        <taxon>Bacillati</taxon>
        <taxon>Bacillota</taxon>
        <taxon>Bacilli</taxon>
        <taxon>Bacillales</taxon>
        <taxon>Paenibacillaceae</taxon>
        <taxon>Paenibacillus</taxon>
    </lineage>
</organism>
<evidence type="ECO:0000313" key="5">
    <source>
        <dbReference type="Proteomes" id="UP000612456"/>
    </source>
</evidence>
<dbReference type="GO" id="GO:0005975">
    <property type="term" value="P:carbohydrate metabolic process"/>
    <property type="evidence" value="ECO:0007669"/>
    <property type="project" value="InterPro"/>
</dbReference>